<keyword evidence="2" id="KW-1185">Reference proteome</keyword>
<dbReference type="EMBL" id="JASWJB010000258">
    <property type="protein sequence ID" value="KAK2592570.1"/>
    <property type="molecule type" value="Genomic_DNA"/>
</dbReference>
<protein>
    <submittedName>
        <fullName evidence="1">Uncharacterized protein</fullName>
    </submittedName>
</protein>
<gene>
    <name evidence="1" type="ORF">QQS21_009715</name>
</gene>
<accession>A0AAJ0CGP1</accession>
<proteinExistence type="predicted"/>
<evidence type="ECO:0000313" key="1">
    <source>
        <dbReference type="EMBL" id="KAK2592570.1"/>
    </source>
</evidence>
<name>A0AAJ0CGP1_9HYPO</name>
<dbReference type="Proteomes" id="UP001251528">
    <property type="component" value="Unassembled WGS sequence"/>
</dbReference>
<comment type="caution">
    <text evidence="1">The sequence shown here is derived from an EMBL/GenBank/DDBJ whole genome shotgun (WGS) entry which is preliminary data.</text>
</comment>
<sequence>MGLLVEDDEQHSLESYSNGLPTTSEHAKNKCLSFNLIWLLCKLINHLAPLPDADLSRTRADSETTDDFVYLESQFDSWHRNISTSFHPDATFRTPNVQDQKSTGLFMRETWFSNDLCSTTMMYYHMARLLLLIHRPPELPSMPFQDTQGAPFDLIRLLDETKKKLSYHSAEVISIARGTACDAVRLRAIQPLYIAGRCCSSMDDRKRLLEFLAGIQDSLGIATGYRIKELLKEWALNFDDLGMEERMIADT</sequence>
<dbReference type="AlphaFoldDB" id="A0AAJ0CGP1"/>
<reference evidence="1" key="1">
    <citation type="submission" date="2023-06" db="EMBL/GenBank/DDBJ databases">
        <title>Conoideocrella luteorostrata (Hypocreales: Clavicipitaceae), a potential biocontrol fungus for elongate hemlock scale in United States Christmas tree production areas.</title>
        <authorList>
            <person name="Barrett H."/>
            <person name="Lovett B."/>
            <person name="Macias A.M."/>
            <person name="Stajich J.E."/>
            <person name="Kasson M.T."/>
        </authorList>
    </citation>
    <scope>NUCLEOTIDE SEQUENCE</scope>
    <source>
        <strain evidence="1">ARSEF 14590</strain>
    </source>
</reference>
<evidence type="ECO:0000313" key="2">
    <source>
        <dbReference type="Proteomes" id="UP001251528"/>
    </source>
</evidence>
<organism evidence="1 2">
    <name type="scientific">Conoideocrella luteorostrata</name>
    <dbReference type="NCBI Taxonomy" id="1105319"/>
    <lineage>
        <taxon>Eukaryota</taxon>
        <taxon>Fungi</taxon>
        <taxon>Dikarya</taxon>
        <taxon>Ascomycota</taxon>
        <taxon>Pezizomycotina</taxon>
        <taxon>Sordariomycetes</taxon>
        <taxon>Hypocreomycetidae</taxon>
        <taxon>Hypocreales</taxon>
        <taxon>Clavicipitaceae</taxon>
        <taxon>Conoideocrella</taxon>
    </lineage>
</organism>